<dbReference type="OrthoDB" id="6512771at2759"/>
<organism evidence="12 13">
    <name type="scientific">Reticulomyxa filosa</name>
    <dbReference type="NCBI Taxonomy" id="46433"/>
    <lineage>
        <taxon>Eukaryota</taxon>
        <taxon>Sar</taxon>
        <taxon>Rhizaria</taxon>
        <taxon>Retaria</taxon>
        <taxon>Foraminifera</taxon>
        <taxon>Monothalamids</taxon>
        <taxon>Reticulomyxidae</taxon>
        <taxon>Reticulomyxa</taxon>
    </lineage>
</organism>
<feature type="domain" description="NF-X1-type" evidence="11">
    <location>
        <begin position="119"/>
        <end position="140"/>
    </location>
</feature>
<keyword evidence="13" id="KW-1185">Reference proteome</keyword>
<dbReference type="GO" id="GO:0000122">
    <property type="term" value="P:negative regulation of transcription by RNA polymerase II"/>
    <property type="evidence" value="ECO:0007669"/>
    <property type="project" value="TreeGrafter"/>
</dbReference>
<keyword evidence="9" id="KW-0539">Nucleus</keyword>
<keyword evidence="8" id="KW-0804">Transcription</keyword>
<dbReference type="PANTHER" id="PTHR12360">
    <property type="entry name" value="NUCLEAR TRANSCRIPTION FACTOR, X-BOX BINDING 1 NFX1"/>
    <property type="match status" value="1"/>
</dbReference>
<keyword evidence="6" id="KW-0862">Zinc</keyword>
<dbReference type="InterPro" id="IPR000967">
    <property type="entry name" value="Znf_NFX1"/>
</dbReference>
<keyword evidence="5" id="KW-0863">Zinc-finger</keyword>
<evidence type="ECO:0000256" key="8">
    <source>
        <dbReference type="ARBA" id="ARBA00023163"/>
    </source>
</evidence>
<keyword evidence="3" id="KW-0479">Metal-binding</keyword>
<dbReference type="SMART" id="SM00438">
    <property type="entry name" value="ZnF_NFX"/>
    <property type="match status" value="2"/>
</dbReference>
<evidence type="ECO:0000256" key="1">
    <source>
        <dbReference type="ARBA" id="ARBA00004123"/>
    </source>
</evidence>
<keyword evidence="4" id="KW-0677">Repeat</keyword>
<sequence>MEFDLIGMYCNVDNYIVYTYIYVHIYTYIFIYMVWKIGPCGRCTVIVSIPCKTHGTLVQGILCQSKNVSCDSACQLLLPCQLHRCQRACHSDDCVNVNESTAMAQNGCYNQCDRQLSSCGHKCVQRCHPKQECNVSLCQAHVRIRCQCGAREDVQMCRGRIHSVDKSMEIACGDMCKIAERHKQLCQALHIKTATNQVEEGKYDSSFVTLKKKIKKKNIKFGVIIYIYIYILRIPYSNDLLERCLNQTNQENQCTFLSSTKKLPVRQPHFVLRMEKIFFDLLADNTRELKTFAHLHKDCEVIDANNIYLPKISRDERFIVFAMLPYYYLHGETHQGRYEKSGVYANFIVTKTKDHSMLPTVLLSDAIMQYQLNKDSVQTLESCPLSFVIVIDHFNIVTSATLIESLKNWSGGYFMWRNSTKKQIFLVFTVEYTYVYVYVKCINLPLTP</sequence>
<evidence type="ECO:0000256" key="6">
    <source>
        <dbReference type="ARBA" id="ARBA00022833"/>
    </source>
</evidence>
<gene>
    <name evidence="12" type="ORF">RFI_15729</name>
</gene>
<feature type="transmembrane region" description="Helical" evidence="10">
    <location>
        <begin position="15"/>
        <end position="35"/>
    </location>
</feature>
<evidence type="ECO:0000256" key="2">
    <source>
        <dbReference type="ARBA" id="ARBA00007269"/>
    </source>
</evidence>
<protein>
    <submittedName>
        <fullName evidence="12">Transcription factor-like protein</fullName>
    </submittedName>
</protein>
<dbReference type="GO" id="GO:0008270">
    <property type="term" value="F:zinc ion binding"/>
    <property type="evidence" value="ECO:0007669"/>
    <property type="project" value="UniProtKB-KW"/>
</dbReference>
<reference evidence="12 13" key="1">
    <citation type="journal article" date="2013" name="Curr. Biol.">
        <title>The Genome of the Foraminiferan Reticulomyxa filosa.</title>
        <authorList>
            <person name="Glockner G."/>
            <person name="Hulsmann N."/>
            <person name="Schleicher M."/>
            <person name="Noegel A.A."/>
            <person name="Eichinger L."/>
            <person name="Gallinger C."/>
            <person name="Pawlowski J."/>
            <person name="Sierra R."/>
            <person name="Euteneuer U."/>
            <person name="Pillet L."/>
            <person name="Moustafa A."/>
            <person name="Platzer M."/>
            <person name="Groth M."/>
            <person name="Szafranski K."/>
            <person name="Schliwa M."/>
        </authorList>
    </citation>
    <scope>NUCLEOTIDE SEQUENCE [LARGE SCALE GENOMIC DNA]</scope>
</reference>
<comment type="caution">
    <text evidence="12">The sequence shown here is derived from an EMBL/GenBank/DDBJ whole genome shotgun (WGS) entry which is preliminary data.</text>
</comment>
<evidence type="ECO:0000256" key="10">
    <source>
        <dbReference type="SAM" id="Phobius"/>
    </source>
</evidence>
<accession>X6N5C7</accession>
<evidence type="ECO:0000256" key="9">
    <source>
        <dbReference type="ARBA" id="ARBA00023242"/>
    </source>
</evidence>
<evidence type="ECO:0000256" key="7">
    <source>
        <dbReference type="ARBA" id="ARBA00023015"/>
    </source>
</evidence>
<dbReference type="EMBL" id="ASPP01011583">
    <property type="protein sequence ID" value="ETO21475.1"/>
    <property type="molecule type" value="Genomic_DNA"/>
</dbReference>
<keyword evidence="10" id="KW-1133">Transmembrane helix</keyword>
<evidence type="ECO:0000313" key="12">
    <source>
        <dbReference type="EMBL" id="ETO21475.1"/>
    </source>
</evidence>
<keyword evidence="10" id="KW-0472">Membrane</keyword>
<dbReference type="InterPro" id="IPR034078">
    <property type="entry name" value="NFX1_fam"/>
</dbReference>
<comment type="similarity">
    <text evidence="2">Belongs to the NFX1 family.</text>
</comment>
<keyword evidence="7" id="KW-0805">Transcription regulation</keyword>
<dbReference type="Proteomes" id="UP000023152">
    <property type="component" value="Unassembled WGS sequence"/>
</dbReference>
<evidence type="ECO:0000256" key="5">
    <source>
        <dbReference type="ARBA" id="ARBA00022771"/>
    </source>
</evidence>
<evidence type="ECO:0000256" key="3">
    <source>
        <dbReference type="ARBA" id="ARBA00022723"/>
    </source>
</evidence>
<dbReference type="GO" id="GO:0000981">
    <property type="term" value="F:DNA-binding transcription factor activity, RNA polymerase II-specific"/>
    <property type="evidence" value="ECO:0007669"/>
    <property type="project" value="TreeGrafter"/>
</dbReference>
<evidence type="ECO:0000313" key="13">
    <source>
        <dbReference type="Proteomes" id="UP000023152"/>
    </source>
</evidence>
<dbReference type="GO" id="GO:0005634">
    <property type="term" value="C:nucleus"/>
    <property type="evidence" value="ECO:0007669"/>
    <property type="project" value="UniProtKB-SubCell"/>
</dbReference>
<comment type="subcellular location">
    <subcellularLocation>
        <location evidence="1">Nucleus</location>
    </subcellularLocation>
</comment>
<feature type="transmembrane region" description="Helical" evidence="10">
    <location>
        <begin position="219"/>
        <end position="236"/>
    </location>
</feature>
<proteinExistence type="inferred from homology"/>
<dbReference type="GO" id="GO:0000977">
    <property type="term" value="F:RNA polymerase II transcription regulatory region sequence-specific DNA binding"/>
    <property type="evidence" value="ECO:0007669"/>
    <property type="project" value="TreeGrafter"/>
</dbReference>
<evidence type="ECO:0000256" key="4">
    <source>
        <dbReference type="ARBA" id="ARBA00022737"/>
    </source>
</evidence>
<dbReference type="AlphaFoldDB" id="X6N5C7"/>
<evidence type="ECO:0000259" key="11">
    <source>
        <dbReference type="SMART" id="SM00438"/>
    </source>
</evidence>
<keyword evidence="10" id="KW-0812">Transmembrane</keyword>
<name>X6N5C7_RETFI</name>
<dbReference type="PANTHER" id="PTHR12360:SF12">
    <property type="entry name" value="TRANSCRIPTIONAL REPRESSOR NF-X1"/>
    <property type="match status" value="1"/>
</dbReference>
<feature type="domain" description="NF-X1-type" evidence="11">
    <location>
        <begin position="80"/>
        <end position="114"/>
    </location>
</feature>